<dbReference type="GO" id="GO:0046872">
    <property type="term" value="F:metal ion binding"/>
    <property type="evidence" value="ECO:0007669"/>
    <property type="project" value="UniProtKB-KW"/>
</dbReference>
<name>A0A9Q0J002_9ROSI</name>
<accession>A0A9Q0J002</accession>
<dbReference type="InterPro" id="IPR036163">
    <property type="entry name" value="HMA_dom_sf"/>
</dbReference>
<evidence type="ECO:0000256" key="2">
    <source>
        <dbReference type="SAM" id="MobiDB-lite"/>
    </source>
</evidence>
<dbReference type="InterPro" id="IPR006121">
    <property type="entry name" value="HMA_dom"/>
</dbReference>
<sequence length="180" mass="20403">MSKKLVLKVEIECEKCKKQLFQAACKVKGSDTITIDEAKGTLTVIGTADPVALVKKIRKKTGKKAEISTYEALPPPKSGGGDKKPEGKKEPSKPEEKKPEGKKEPSKPEEKKPEGKDGPSKPEEKKIQEKPMMYHQESYYPYYQHPYNYPQYPQPPQEQPYPYGYTPVHNEEHNLPCSIM</sequence>
<proteinExistence type="predicted"/>
<evidence type="ECO:0000313" key="4">
    <source>
        <dbReference type="EMBL" id="KAJ4822962.1"/>
    </source>
</evidence>
<dbReference type="PROSITE" id="PS50846">
    <property type="entry name" value="HMA_2"/>
    <property type="match status" value="1"/>
</dbReference>
<feature type="region of interest" description="Disordered" evidence="2">
    <location>
        <begin position="58"/>
        <end position="167"/>
    </location>
</feature>
<feature type="compositionally biased region" description="Basic and acidic residues" evidence="2">
    <location>
        <begin position="80"/>
        <end position="129"/>
    </location>
</feature>
<dbReference type="Gene3D" id="3.30.70.100">
    <property type="match status" value="1"/>
</dbReference>
<dbReference type="SUPFAM" id="SSF55008">
    <property type="entry name" value="HMA, heavy metal-associated domain"/>
    <property type="match status" value="1"/>
</dbReference>
<dbReference type="EMBL" id="JAKUCV010007537">
    <property type="protein sequence ID" value="KAJ4822962.1"/>
    <property type="molecule type" value="Genomic_DNA"/>
</dbReference>
<organism evidence="4 5">
    <name type="scientific">Turnera subulata</name>
    <dbReference type="NCBI Taxonomy" id="218843"/>
    <lineage>
        <taxon>Eukaryota</taxon>
        <taxon>Viridiplantae</taxon>
        <taxon>Streptophyta</taxon>
        <taxon>Embryophyta</taxon>
        <taxon>Tracheophyta</taxon>
        <taxon>Spermatophyta</taxon>
        <taxon>Magnoliopsida</taxon>
        <taxon>eudicotyledons</taxon>
        <taxon>Gunneridae</taxon>
        <taxon>Pentapetalae</taxon>
        <taxon>rosids</taxon>
        <taxon>fabids</taxon>
        <taxon>Malpighiales</taxon>
        <taxon>Passifloraceae</taxon>
        <taxon>Turnera</taxon>
    </lineage>
</organism>
<evidence type="ECO:0000256" key="1">
    <source>
        <dbReference type="ARBA" id="ARBA00022723"/>
    </source>
</evidence>
<protein>
    <recommendedName>
        <fullName evidence="3">HMA domain-containing protein</fullName>
    </recommendedName>
</protein>
<feature type="domain" description="HMA" evidence="3">
    <location>
        <begin position="2"/>
        <end position="66"/>
    </location>
</feature>
<keyword evidence="5" id="KW-1185">Reference proteome</keyword>
<keyword evidence="1" id="KW-0479">Metal-binding</keyword>
<evidence type="ECO:0000313" key="5">
    <source>
        <dbReference type="Proteomes" id="UP001141552"/>
    </source>
</evidence>
<reference evidence="4" key="2">
    <citation type="journal article" date="2023" name="Plants (Basel)">
        <title>Annotation of the Turnera subulata (Passifloraceae) Draft Genome Reveals the S-Locus Evolved after the Divergence of Turneroideae from Passifloroideae in a Stepwise Manner.</title>
        <authorList>
            <person name="Henning P.M."/>
            <person name="Roalson E.H."/>
            <person name="Mir W."/>
            <person name="McCubbin A.G."/>
            <person name="Shore J.S."/>
        </authorList>
    </citation>
    <scope>NUCLEOTIDE SEQUENCE</scope>
    <source>
        <strain evidence="4">F60SS</strain>
    </source>
</reference>
<dbReference type="OrthoDB" id="689350at2759"/>
<reference evidence="4" key="1">
    <citation type="submission" date="2022-02" db="EMBL/GenBank/DDBJ databases">
        <authorList>
            <person name="Henning P.M."/>
            <person name="McCubbin A.G."/>
            <person name="Shore J.S."/>
        </authorList>
    </citation>
    <scope>NUCLEOTIDE SEQUENCE</scope>
    <source>
        <strain evidence="4">F60SS</strain>
        <tissue evidence="4">Leaves</tissue>
    </source>
</reference>
<dbReference type="PANTHER" id="PTHR22814:SF336">
    <property type="entry name" value="HEAVY METAL-ASSOCIATED ISOPRENYLATED PLANT PROTEIN 23"/>
    <property type="match status" value="1"/>
</dbReference>
<gene>
    <name evidence="4" type="ORF">Tsubulata_000322</name>
</gene>
<comment type="caution">
    <text evidence="4">The sequence shown here is derived from an EMBL/GenBank/DDBJ whole genome shotgun (WGS) entry which is preliminary data.</text>
</comment>
<dbReference type="PANTHER" id="PTHR22814">
    <property type="entry name" value="COPPER TRANSPORT PROTEIN ATOX1-RELATED"/>
    <property type="match status" value="1"/>
</dbReference>
<dbReference type="AlphaFoldDB" id="A0A9Q0J002"/>
<dbReference type="Proteomes" id="UP001141552">
    <property type="component" value="Unassembled WGS sequence"/>
</dbReference>
<evidence type="ECO:0000259" key="3">
    <source>
        <dbReference type="PROSITE" id="PS50846"/>
    </source>
</evidence>
<dbReference type="Pfam" id="PF00403">
    <property type="entry name" value="HMA"/>
    <property type="match status" value="1"/>
</dbReference>
<feature type="compositionally biased region" description="Low complexity" evidence="2">
    <location>
        <begin position="139"/>
        <end position="151"/>
    </location>
</feature>